<dbReference type="Pfam" id="PF00984">
    <property type="entry name" value="UDPG_MGDP_dh"/>
    <property type="match status" value="1"/>
</dbReference>
<protein>
    <recommendedName>
        <fullName evidence="3">UDP-N-acetyl-D-mannosamine dehydrogenase</fullName>
        <ecNumber evidence="2">1.1.1.336</ecNumber>
    </recommendedName>
    <alternativeName>
        <fullName evidence="6">UDP-ManNAc 6-dehydrogenase</fullName>
    </alternativeName>
</protein>
<evidence type="ECO:0000256" key="6">
    <source>
        <dbReference type="ARBA" id="ARBA00030172"/>
    </source>
</evidence>
<dbReference type="SUPFAM" id="SSF51735">
    <property type="entry name" value="NAD(P)-binding Rossmann-fold domains"/>
    <property type="match status" value="1"/>
</dbReference>
<dbReference type="GO" id="GO:0051287">
    <property type="term" value="F:NAD binding"/>
    <property type="evidence" value="ECO:0007669"/>
    <property type="project" value="InterPro"/>
</dbReference>
<dbReference type="GO" id="GO:0089714">
    <property type="term" value="F:UDP-N-acetyl-D-mannosamine dehydrogenase activity"/>
    <property type="evidence" value="ECO:0007669"/>
    <property type="project" value="UniProtKB-EC"/>
</dbReference>
<comment type="caution">
    <text evidence="10">The sequence shown here is derived from an EMBL/GenBank/DDBJ whole genome shotgun (WGS) entry which is preliminary data.</text>
</comment>
<dbReference type="InterPro" id="IPR036220">
    <property type="entry name" value="UDP-Glc/GDP-Man_DH_C_sf"/>
</dbReference>
<name>A0A8T4LEN2_9ARCH</name>
<evidence type="ECO:0000256" key="1">
    <source>
        <dbReference type="ARBA" id="ARBA00006601"/>
    </source>
</evidence>
<dbReference type="EMBL" id="JAGVWC010000009">
    <property type="protein sequence ID" value="MBS3061356.1"/>
    <property type="molecule type" value="Genomic_DNA"/>
</dbReference>
<dbReference type="Gene3D" id="3.40.50.720">
    <property type="entry name" value="NAD(P)-binding Rossmann-like Domain"/>
    <property type="match status" value="2"/>
</dbReference>
<dbReference type="InterPro" id="IPR017476">
    <property type="entry name" value="UDP-Glc/GDP-Man"/>
</dbReference>
<reference evidence="10" key="1">
    <citation type="submission" date="2021-03" db="EMBL/GenBank/DDBJ databases">
        <authorList>
            <person name="Jaffe A."/>
        </authorList>
    </citation>
    <scope>NUCLEOTIDE SEQUENCE</scope>
    <source>
        <strain evidence="10">RIFCSPLOWO2_01_FULL_AR10_48_17</strain>
    </source>
</reference>
<dbReference type="PIRSF" id="PIRSF000124">
    <property type="entry name" value="UDPglc_GDPman_dh"/>
    <property type="match status" value="1"/>
</dbReference>
<dbReference type="InterPro" id="IPR014026">
    <property type="entry name" value="UDP-Glc/GDP-Man_DH_dimer"/>
</dbReference>
<dbReference type="EC" id="1.1.1.336" evidence="2"/>
<proteinExistence type="inferred from homology"/>
<reference evidence="10" key="2">
    <citation type="submission" date="2021-05" db="EMBL/GenBank/DDBJ databases">
        <title>Protein family content uncovers lineage relationships and bacterial pathway maintenance mechanisms in DPANN archaea.</title>
        <authorList>
            <person name="Castelle C.J."/>
            <person name="Meheust R."/>
            <person name="Jaffe A.L."/>
            <person name="Seitz K."/>
            <person name="Gong X."/>
            <person name="Baker B.J."/>
            <person name="Banfield J.F."/>
        </authorList>
    </citation>
    <scope>NUCLEOTIDE SEQUENCE</scope>
    <source>
        <strain evidence="10">RIFCSPLOWO2_01_FULL_AR10_48_17</strain>
    </source>
</reference>
<gene>
    <name evidence="10" type="ORF">J4215_02125</name>
</gene>
<dbReference type="Pfam" id="PF03720">
    <property type="entry name" value="UDPG_MGDP_dh_C"/>
    <property type="match status" value="1"/>
</dbReference>
<evidence type="ECO:0000256" key="4">
    <source>
        <dbReference type="ARBA" id="ARBA00023002"/>
    </source>
</evidence>
<dbReference type="AlphaFoldDB" id="A0A8T4LEN2"/>
<dbReference type="PANTHER" id="PTHR43491:SF2">
    <property type="entry name" value="UDP-N-ACETYL-D-MANNOSAMINE DEHYDROGENASE"/>
    <property type="match status" value="1"/>
</dbReference>
<dbReference type="Gene3D" id="1.20.5.170">
    <property type="match status" value="1"/>
</dbReference>
<evidence type="ECO:0000313" key="11">
    <source>
        <dbReference type="Proteomes" id="UP000675968"/>
    </source>
</evidence>
<dbReference type="SMART" id="SM00984">
    <property type="entry name" value="UDPG_MGDP_dh_C"/>
    <property type="match status" value="1"/>
</dbReference>
<sequence>MSVIELKSVCVIGMGFVGLTLSVVMAEKDIPRIVGVETNPETLKQLKSGKPHFFEAGLPEALQKHQGRSLTFSNSVPTQVMDAYVITVGTPIDKTTNLPVLDQIKTATQQVAQKIENNCLVVLRSTVSVGTTRNIVYPILKKTGKKFFLAFCPERTIEGKALQESQELPQIIGGYDSESAQKAVELFSKITTETVVLSSLESAEMVKLLNNSWRDTTFAFANEISHICEKQSLDANEIIHAANYKYSRSAIPSPGFSASKVPRGGFVGGFCLRKDPHILIDVGKKNGIELGLIKTARQINENLPRHVAKRIASELNDPSKKIFLLGFAFKGEPETDDIRDSPTIELVQAFQTMGYHNLYGHDFLVPFEKIKSLGVTPTALSEGFKNASAVCFCTSTKRYQQIPLQDLIPLMTPRGIFFDTWRLFDKNNPVFGNSEKKYQSVGL</sequence>
<evidence type="ECO:0000256" key="8">
    <source>
        <dbReference type="PIRNR" id="PIRNR000124"/>
    </source>
</evidence>
<organism evidence="10 11">
    <name type="scientific">Candidatus Iainarchaeum sp</name>
    <dbReference type="NCBI Taxonomy" id="3101447"/>
    <lineage>
        <taxon>Archaea</taxon>
        <taxon>Candidatus Iainarchaeota</taxon>
        <taxon>Candidatus Iainarchaeia</taxon>
        <taxon>Candidatus Iainarchaeales</taxon>
        <taxon>Candidatus Iainarchaeaceae</taxon>
        <taxon>Candidatus Iainarchaeum</taxon>
    </lineage>
</organism>
<dbReference type="Pfam" id="PF03721">
    <property type="entry name" value="UDPG_MGDP_dh_N"/>
    <property type="match status" value="1"/>
</dbReference>
<dbReference type="InterPro" id="IPR036291">
    <property type="entry name" value="NAD(P)-bd_dom_sf"/>
</dbReference>
<evidence type="ECO:0000256" key="2">
    <source>
        <dbReference type="ARBA" id="ARBA00012935"/>
    </source>
</evidence>
<dbReference type="Proteomes" id="UP000675968">
    <property type="component" value="Unassembled WGS sequence"/>
</dbReference>
<dbReference type="PANTHER" id="PTHR43491">
    <property type="entry name" value="UDP-N-ACETYL-D-MANNOSAMINE DEHYDROGENASE"/>
    <property type="match status" value="1"/>
</dbReference>
<keyword evidence="4" id="KW-0560">Oxidoreductase</keyword>
<dbReference type="PIRSF" id="PIRSF500136">
    <property type="entry name" value="UDP_ManNAc_DH"/>
    <property type="match status" value="1"/>
</dbReference>
<evidence type="ECO:0000256" key="5">
    <source>
        <dbReference type="ARBA" id="ARBA00023027"/>
    </source>
</evidence>
<comment type="catalytic activity">
    <reaction evidence="7">
        <text>UDP-N-acetyl-alpha-D-mannosamine + 2 NAD(+) + H2O = UDP-N-acetyl-alpha-D-mannosaminouronate + 2 NADH + 3 H(+)</text>
        <dbReference type="Rhea" id="RHEA:25780"/>
        <dbReference type="ChEBI" id="CHEBI:15377"/>
        <dbReference type="ChEBI" id="CHEBI:15378"/>
        <dbReference type="ChEBI" id="CHEBI:57540"/>
        <dbReference type="ChEBI" id="CHEBI:57945"/>
        <dbReference type="ChEBI" id="CHEBI:68623"/>
        <dbReference type="ChEBI" id="CHEBI:70731"/>
        <dbReference type="EC" id="1.1.1.336"/>
    </reaction>
</comment>
<feature type="domain" description="UDP-glucose/GDP-mannose dehydrogenase C-terminal" evidence="9">
    <location>
        <begin position="323"/>
        <end position="426"/>
    </location>
</feature>
<dbReference type="InterPro" id="IPR028359">
    <property type="entry name" value="UDP_ManNAc/GlcNAc_DH"/>
</dbReference>
<evidence type="ECO:0000313" key="10">
    <source>
        <dbReference type="EMBL" id="MBS3061356.1"/>
    </source>
</evidence>
<dbReference type="InterPro" id="IPR001732">
    <property type="entry name" value="UDP-Glc/GDP-Man_DH_N"/>
</dbReference>
<evidence type="ECO:0000256" key="3">
    <source>
        <dbReference type="ARBA" id="ARBA00016796"/>
    </source>
</evidence>
<dbReference type="InterPro" id="IPR014027">
    <property type="entry name" value="UDP-Glc/GDP-Man_DH_C"/>
</dbReference>
<evidence type="ECO:0000256" key="7">
    <source>
        <dbReference type="ARBA" id="ARBA00049130"/>
    </source>
</evidence>
<accession>A0A8T4LEN2</accession>
<dbReference type="NCBIfam" id="TIGR03026">
    <property type="entry name" value="NDP-sugDHase"/>
    <property type="match status" value="1"/>
</dbReference>
<dbReference type="GO" id="GO:0016628">
    <property type="term" value="F:oxidoreductase activity, acting on the CH-CH group of donors, NAD or NADP as acceptor"/>
    <property type="evidence" value="ECO:0007669"/>
    <property type="project" value="InterPro"/>
</dbReference>
<evidence type="ECO:0000259" key="9">
    <source>
        <dbReference type="SMART" id="SM00984"/>
    </source>
</evidence>
<comment type="similarity">
    <text evidence="1 8">Belongs to the UDP-glucose/GDP-mannose dehydrogenase family.</text>
</comment>
<keyword evidence="5" id="KW-0520">NAD</keyword>
<dbReference type="GO" id="GO:0000271">
    <property type="term" value="P:polysaccharide biosynthetic process"/>
    <property type="evidence" value="ECO:0007669"/>
    <property type="project" value="InterPro"/>
</dbReference>
<dbReference type="SUPFAM" id="SSF48179">
    <property type="entry name" value="6-phosphogluconate dehydrogenase C-terminal domain-like"/>
    <property type="match status" value="1"/>
</dbReference>
<dbReference type="SUPFAM" id="SSF52413">
    <property type="entry name" value="UDP-glucose/GDP-mannose dehydrogenase C-terminal domain"/>
    <property type="match status" value="1"/>
</dbReference>
<dbReference type="InterPro" id="IPR008927">
    <property type="entry name" value="6-PGluconate_DH-like_C_sf"/>
</dbReference>